<dbReference type="RefSeq" id="YP_002049318.1">
    <property type="nucleotide sequence ID" value="NC_011087.1"/>
</dbReference>
<accession>B1X589</accession>
<dbReference type="Pfam" id="PF05542">
    <property type="entry name" value="DUF760"/>
    <property type="match status" value="1"/>
</dbReference>
<gene>
    <name evidence="1" type="ordered locus">PCC_0691</name>
</gene>
<name>B1X589_PAUCH</name>
<dbReference type="InterPro" id="IPR008479">
    <property type="entry name" value="DUF760"/>
</dbReference>
<protein>
    <submittedName>
        <fullName evidence="1">Uncharacterized protein</fullName>
    </submittedName>
</protein>
<proteinExistence type="predicted"/>
<dbReference type="EMBL" id="CP000815">
    <property type="protein sequence ID" value="ACB43108.1"/>
    <property type="molecule type" value="Genomic_DNA"/>
</dbReference>
<keyword evidence="1" id="KW-0934">Plastid</keyword>
<reference evidence="1" key="2">
    <citation type="journal article" date="2008" name="Curr. Biol.">
        <title>Chromatophore genome sequence of Paulinella sheds light on acquisition of photosynthesis by eukaryotes.</title>
        <authorList>
            <person name="Nowack E.C.M."/>
            <person name="Melkonian M."/>
            <person name="Gloeckner G."/>
        </authorList>
    </citation>
    <scope>NUCLEOTIDE SEQUENCE [LARGE SCALE GENOMIC DNA]</scope>
</reference>
<dbReference type="AlphaFoldDB" id="B1X589"/>
<evidence type="ECO:0000313" key="1">
    <source>
        <dbReference type="EMBL" id="ACB43108.1"/>
    </source>
</evidence>
<organism evidence="1">
    <name type="scientific">Paulinella chromatophora</name>
    <dbReference type="NCBI Taxonomy" id="39717"/>
    <lineage>
        <taxon>Eukaryota</taxon>
        <taxon>Sar</taxon>
        <taxon>Rhizaria</taxon>
        <taxon>Cercozoa</taxon>
        <taxon>Imbricatea</taxon>
        <taxon>Silicofilosea</taxon>
        <taxon>Euglyphida</taxon>
        <taxon>Paulinellidae</taxon>
        <taxon>Paulinella</taxon>
    </lineage>
</organism>
<dbReference type="GeneID" id="6481448"/>
<sequence length="128" mass="14788">MARPEFQPEFRPEFFLLDTDGGDEEFDFSAENLLFQYINSQSPAVLQMVANQSSVYIKAVIRQNIYAMLGALPEGPFSAHYQVTHQHLVHLIGSLKMTGYFLRIMEKRMEREMHGYANDDVHTNTDEL</sequence>
<reference evidence="1" key="1">
    <citation type="submission" date="2007-08" db="EMBL/GenBank/DDBJ databases">
        <authorList>
            <person name="Gloeckner G."/>
            <person name="Nowack E."/>
            <person name="Melkonian M."/>
        </authorList>
    </citation>
    <scope>NUCLEOTIDE SEQUENCE</scope>
</reference>
<geneLocation type="organellar chromatophore" evidence="1"/>